<dbReference type="InterPro" id="IPR036640">
    <property type="entry name" value="ABC1_TM_sf"/>
</dbReference>
<keyword evidence="3" id="KW-0813">Transport</keyword>
<dbReference type="OrthoDB" id="6500128at2759"/>
<evidence type="ECO:0000256" key="6">
    <source>
        <dbReference type="ARBA" id="ARBA00022741"/>
    </source>
</evidence>
<comment type="similarity">
    <text evidence="2">Belongs to the ABC transporter superfamily. ABCC family. Conjugate transporter (TC 3.A.1.208) subfamily.</text>
</comment>
<evidence type="ECO:0000313" key="15">
    <source>
        <dbReference type="Proteomes" id="UP000024533"/>
    </source>
</evidence>
<evidence type="ECO:0000256" key="10">
    <source>
        <dbReference type="ARBA" id="ARBA00023180"/>
    </source>
</evidence>
<dbReference type="InterPro" id="IPR003439">
    <property type="entry name" value="ABC_transporter-like_ATP-bd"/>
</dbReference>
<feature type="domain" description="ABC transmembrane type-1" evidence="13">
    <location>
        <begin position="385"/>
        <end position="630"/>
    </location>
</feature>
<sequence length="893" mass="99466">MLLVWTTGLGYVPQFISPPLAFLLFILRAKGNGQPFDSSRAFTSLSLLLILAQSLSQTLLDLPPLLPSFGSSSRIDKFLSTESRVDIWYFPTLLDELQDTDFEKKYAPRQIIIKGTNGFFGWKDDRDILHDINITIPRGRSIFIVGPIASGKSTLCHALLGETPRSRGNVEIFADAKYIGFCRQTPHLTNRTVQQNIIGFSPFQPGWYNTVIKACAPDIDSLPHGNETIVGSDGINLSGGQKQKIAIVRALYALKSILLFDDVLSGLDYAEASHIFREVIGPNGLAQQKGITVIIATHAAEYLSLTDHIIALDKSGHVTQRGNFQSLRSQSGYIGSLTIAENFRKETVVRTDQGAAKGNLPIGPSGDFRIYGYYFKAAGTWTSCLLLALVISYATLYNFPTYWLRIWVDTSSPSRLARLDDLGYWAVYTALQISALLLLLGVAYHTLIRFVSRAGSSLHKDILDVVINATLSFFGSTDIGVTINRFSQDIHELPMALLNWLLTVFLALGQVILIIIASPWVGFAFIAIVPVLYMMQNFYLRTSRQLRLLELEAKSPLYSNFLENLNGLSTLRAFGWTAQALETNYRLLDESQKPIYLLYMIQRWLTFVLDVTVAFLAAIIVALAVTLTQGERWARRCCPDPSTMLEPDTYLDYYSMDRSRDKHRTSAPHRSRPESPALSDLTITIEEGQKVGICGRSGSGKSSLLLLLLRLLEVQGGSITVDGLDLASLPRDLARSRFNMIPQEPVFIPGTVQFNLDPDSQYSDYDLITALKKVLLFDVISAQGGVNSEFQPSSLSHGQRQLFCLAGAILRKSRIGLLDEITSNVEQATDELMQKIIREEFKLCTSIAIAHRLNTIMNFDRVIVLEGGQIVESGKPQDLLLRDSMFKQMWKAN</sequence>
<dbReference type="Gene3D" id="3.40.50.300">
    <property type="entry name" value="P-loop containing nucleotide triphosphate hydrolases"/>
    <property type="match status" value="2"/>
</dbReference>
<dbReference type="FunFam" id="3.40.50.300:FF:002145">
    <property type="entry name" value="ABC transporter (MsbA subfamily)"/>
    <property type="match status" value="1"/>
</dbReference>
<dbReference type="InterPro" id="IPR003593">
    <property type="entry name" value="AAA+_ATPase"/>
</dbReference>
<evidence type="ECO:0008006" key="16">
    <source>
        <dbReference type="Google" id="ProtNLM"/>
    </source>
</evidence>
<gene>
    <name evidence="14" type="ORF">H109_00289</name>
</gene>
<dbReference type="InterPro" id="IPR011527">
    <property type="entry name" value="ABC1_TM_dom"/>
</dbReference>
<protein>
    <recommendedName>
        <fullName evidence="16">ABC transporter domain-containing protein</fullName>
    </recommendedName>
</protein>
<dbReference type="InterPro" id="IPR050173">
    <property type="entry name" value="ABC_transporter_C-like"/>
</dbReference>
<dbReference type="PANTHER" id="PTHR24223">
    <property type="entry name" value="ATP-BINDING CASSETTE SUB-FAMILY C"/>
    <property type="match status" value="1"/>
</dbReference>
<feature type="domain" description="ABC transporter" evidence="12">
    <location>
        <begin position="657"/>
        <end position="892"/>
    </location>
</feature>
<feature type="transmembrane region" description="Helical" evidence="11">
    <location>
        <begin position="604"/>
        <end position="627"/>
    </location>
</feature>
<dbReference type="Gene3D" id="1.20.1560.10">
    <property type="entry name" value="ABC transporter type 1, transmembrane domain"/>
    <property type="match status" value="1"/>
</dbReference>
<name>A0A059JK99_TRIIM</name>
<keyword evidence="9 11" id="KW-0472">Membrane</keyword>
<dbReference type="PROSITE" id="PS50929">
    <property type="entry name" value="ABC_TM1F"/>
    <property type="match status" value="1"/>
</dbReference>
<reference evidence="14 15" key="1">
    <citation type="submission" date="2014-02" db="EMBL/GenBank/DDBJ databases">
        <title>The Genome Sequence of Trichophyton interdigitale MR816.</title>
        <authorList>
            <consortium name="The Broad Institute Genomics Platform"/>
            <person name="Cuomo C.A."/>
            <person name="White T.C."/>
            <person name="Graser Y."/>
            <person name="Martinez-Rossi N."/>
            <person name="Heitman J."/>
            <person name="Young S.K."/>
            <person name="Zeng Q."/>
            <person name="Gargeya S."/>
            <person name="Abouelleil A."/>
            <person name="Alvarado L."/>
            <person name="Chapman S.B."/>
            <person name="Gainer-Dewar J."/>
            <person name="Goldberg J."/>
            <person name="Griggs A."/>
            <person name="Gujja S."/>
            <person name="Hansen M."/>
            <person name="Howarth C."/>
            <person name="Imamovic A."/>
            <person name="Larimer J."/>
            <person name="Martinez D."/>
            <person name="Murphy C."/>
            <person name="Pearson M.D."/>
            <person name="Persinoti G."/>
            <person name="Poon T."/>
            <person name="Priest M."/>
            <person name="Roberts A.D."/>
            <person name="Saif S."/>
            <person name="Shea T.D."/>
            <person name="Sykes S.N."/>
            <person name="Wortman J."/>
            <person name="Nusbaum C."/>
            <person name="Birren B."/>
        </authorList>
    </citation>
    <scope>NUCLEOTIDE SEQUENCE [LARGE SCALE GENOMIC DNA]</scope>
    <source>
        <strain evidence="14 15">MR816</strain>
    </source>
</reference>
<dbReference type="PANTHER" id="PTHR24223:SF345">
    <property type="entry name" value="ABC MULTIDRUG TRANSPORTER (EUROFUNG)"/>
    <property type="match status" value="1"/>
</dbReference>
<keyword evidence="10" id="KW-0325">Glycoprotein</keyword>
<evidence type="ECO:0000256" key="3">
    <source>
        <dbReference type="ARBA" id="ARBA00022448"/>
    </source>
</evidence>
<keyword evidence="4" id="KW-1003">Cell membrane</keyword>
<dbReference type="STRING" id="1215338.A0A059JK99"/>
<dbReference type="GO" id="GO:0016887">
    <property type="term" value="F:ATP hydrolysis activity"/>
    <property type="evidence" value="ECO:0007669"/>
    <property type="project" value="InterPro"/>
</dbReference>
<dbReference type="PROSITE" id="PS50893">
    <property type="entry name" value="ABC_TRANSPORTER_2"/>
    <property type="match status" value="2"/>
</dbReference>
<dbReference type="SUPFAM" id="SSF52540">
    <property type="entry name" value="P-loop containing nucleoside triphosphate hydrolases"/>
    <property type="match status" value="2"/>
</dbReference>
<evidence type="ECO:0000256" key="9">
    <source>
        <dbReference type="ARBA" id="ARBA00023136"/>
    </source>
</evidence>
<dbReference type="AlphaFoldDB" id="A0A059JK99"/>
<evidence type="ECO:0000259" key="12">
    <source>
        <dbReference type="PROSITE" id="PS50893"/>
    </source>
</evidence>
<dbReference type="PROSITE" id="PS00211">
    <property type="entry name" value="ABC_TRANSPORTER_1"/>
    <property type="match status" value="2"/>
</dbReference>
<proteinExistence type="inferred from homology"/>
<evidence type="ECO:0000256" key="2">
    <source>
        <dbReference type="ARBA" id="ARBA00009726"/>
    </source>
</evidence>
<dbReference type="EMBL" id="AOKY01000026">
    <property type="protein sequence ID" value="KDB27917.1"/>
    <property type="molecule type" value="Genomic_DNA"/>
</dbReference>
<accession>A0A059JK99</accession>
<feature type="domain" description="ABC transporter" evidence="12">
    <location>
        <begin position="113"/>
        <end position="339"/>
    </location>
</feature>
<evidence type="ECO:0000256" key="8">
    <source>
        <dbReference type="ARBA" id="ARBA00022989"/>
    </source>
</evidence>
<dbReference type="HOGENOM" id="CLU_000604_27_9_1"/>
<feature type="transmembrane region" description="Helical" evidence="11">
    <location>
        <begin position="496"/>
        <end position="517"/>
    </location>
</feature>
<feature type="transmembrane region" description="Helical" evidence="11">
    <location>
        <begin position="12"/>
        <end position="29"/>
    </location>
</feature>
<evidence type="ECO:0000256" key="11">
    <source>
        <dbReference type="SAM" id="Phobius"/>
    </source>
</evidence>
<dbReference type="SMART" id="SM00382">
    <property type="entry name" value="AAA"/>
    <property type="match status" value="2"/>
</dbReference>
<dbReference type="Proteomes" id="UP000024533">
    <property type="component" value="Unassembled WGS sequence"/>
</dbReference>
<keyword evidence="15" id="KW-1185">Reference proteome</keyword>
<organism evidence="14 15">
    <name type="scientific">Trichophyton interdigitale (strain MR816)</name>
    <dbReference type="NCBI Taxonomy" id="1215338"/>
    <lineage>
        <taxon>Eukaryota</taxon>
        <taxon>Fungi</taxon>
        <taxon>Dikarya</taxon>
        <taxon>Ascomycota</taxon>
        <taxon>Pezizomycotina</taxon>
        <taxon>Eurotiomycetes</taxon>
        <taxon>Eurotiomycetidae</taxon>
        <taxon>Onygenales</taxon>
        <taxon>Arthrodermataceae</taxon>
        <taxon>Trichophyton</taxon>
    </lineage>
</organism>
<dbReference type="Pfam" id="PF00664">
    <property type="entry name" value="ABC_membrane"/>
    <property type="match status" value="1"/>
</dbReference>
<feature type="transmembrane region" description="Helical" evidence="11">
    <location>
        <begin position="385"/>
        <end position="404"/>
    </location>
</feature>
<dbReference type="GO" id="GO:0005524">
    <property type="term" value="F:ATP binding"/>
    <property type="evidence" value="ECO:0007669"/>
    <property type="project" value="UniProtKB-KW"/>
</dbReference>
<dbReference type="OMA" id="PMALLNW"/>
<keyword evidence="5 11" id="KW-0812">Transmembrane</keyword>
<dbReference type="GO" id="GO:0140359">
    <property type="term" value="F:ABC-type transporter activity"/>
    <property type="evidence" value="ECO:0007669"/>
    <property type="project" value="InterPro"/>
</dbReference>
<dbReference type="InterPro" id="IPR017871">
    <property type="entry name" value="ABC_transporter-like_CS"/>
</dbReference>
<comment type="subcellular location">
    <subcellularLocation>
        <location evidence="1">Cell membrane</location>
        <topology evidence="1">Multi-pass membrane protein</topology>
    </subcellularLocation>
</comment>
<keyword evidence="6" id="KW-0547">Nucleotide-binding</keyword>
<evidence type="ECO:0000256" key="4">
    <source>
        <dbReference type="ARBA" id="ARBA00022475"/>
    </source>
</evidence>
<feature type="transmembrane region" description="Helical" evidence="11">
    <location>
        <begin position="425"/>
        <end position="445"/>
    </location>
</feature>
<evidence type="ECO:0000256" key="7">
    <source>
        <dbReference type="ARBA" id="ARBA00022840"/>
    </source>
</evidence>
<dbReference type="InterPro" id="IPR044726">
    <property type="entry name" value="ABCC_6TM_D2"/>
</dbReference>
<dbReference type="InterPro" id="IPR027417">
    <property type="entry name" value="P-loop_NTPase"/>
</dbReference>
<keyword evidence="8 11" id="KW-1133">Transmembrane helix</keyword>
<evidence type="ECO:0000259" key="13">
    <source>
        <dbReference type="PROSITE" id="PS50929"/>
    </source>
</evidence>
<evidence type="ECO:0000313" key="14">
    <source>
        <dbReference type="EMBL" id="KDB27917.1"/>
    </source>
</evidence>
<keyword evidence="7" id="KW-0067">ATP-binding</keyword>
<evidence type="ECO:0000256" key="5">
    <source>
        <dbReference type="ARBA" id="ARBA00022692"/>
    </source>
</evidence>
<feature type="transmembrane region" description="Helical" evidence="11">
    <location>
        <begin position="523"/>
        <end position="540"/>
    </location>
</feature>
<comment type="caution">
    <text evidence="14">The sequence shown here is derived from an EMBL/GenBank/DDBJ whole genome shotgun (WGS) entry which is preliminary data.</text>
</comment>
<dbReference type="CDD" id="cd18580">
    <property type="entry name" value="ABC_6TM_ABCC_D2"/>
    <property type="match status" value="1"/>
</dbReference>
<dbReference type="SUPFAM" id="SSF90123">
    <property type="entry name" value="ABC transporter transmembrane region"/>
    <property type="match status" value="1"/>
</dbReference>
<dbReference type="Pfam" id="PF00005">
    <property type="entry name" value="ABC_tran"/>
    <property type="match status" value="2"/>
</dbReference>
<evidence type="ECO:0000256" key="1">
    <source>
        <dbReference type="ARBA" id="ARBA00004651"/>
    </source>
</evidence>
<dbReference type="GO" id="GO:0005886">
    <property type="term" value="C:plasma membrane"/>
    <property type="evidence" value="ECO:0007669"/>
    <property type="project" value="UniProtKB-SubCell"/>
</dbReference>